<dbReference type="Gene3D" id="3.30.70.330">
    <property type="match status" value="1"/>
</dbReference>
<feature type="region of interest" description="Disordered" evidence="3">
    <location>
        <begin position="1"/>
        <end position="143"/>
    </location>
</feature>
<dbReference type="SMART" id="SM00360">
    <property type="entry name" value="RRM"/>
    <property type="match status" value="1"/>
</dbReference>
<feature type="compositionally biased region" description="Basic residues" evidence="3">
    <location>
        <begin position="299"/>
        <end position="312"/>
    </location>
</feature>
<evidence type="ECO:0000256" key="1">
    <source>
        <dbReference type="ARBA" id="ARBA00022884"/>
    </source>
</evidence>
<reference evidence="5 6" key="1">
    <citation type="submission" date="2024-02" db="EMBL/GenBank/DDBJ databases">
        <title>A draft genome for the cacao thread blight pathogen Marasmius crinis-equi.</title>
        <authorList>
            <person name="Cohen S.P."/>
            <person name="Baruah I.K."/>
            <person name="Amoako-Attah I."/>
            <person name="Bukari Y."/>
            <person name="Meinhardt L.W."/>
            <person name="Bailey B.A."/>
        </authorList>
    </citation>
    <scope>NUCLEOTIDE SEQUENCE [LARGE SCALE GENOMIC DNA]</scope>
    <source>
        <strain evidence="5 6">GH-76</strain>
    </source>
</reference>
<evidence type="ECO:0000256" key="3">
    <source>
        <dbReference type="SAM" id="MobiDB-lite"/>
    </source>
</evidence>
<keyword evidence="6" id="KW-1185">Reference proteome</keyword>
<dbReference type="InterPro" id="IPR012677">
    <property type="entry name" value="Nucleotide-bd_a/b_plait_sf"/>
</dbReference>
<dbReference type="InterPro" id="IPR034228">
    <property type="entry name" value="Nop6_RRM"/>
</dbReference>
<dbReference type="CDD" id="cd12400">
    <property type="entry name" value="RRM_Nop6"/>
    <property type="match status" value="1"/>
</dbReference>
<keyword evidence="1 2" id="KW-0694">RNA-binding</keyword>
<feature type="compositionally biased region" description="Polar residues" evidence="3">
    <location>
        <begin position="263"/>
        <end position="275"/>
    </location>
</feature>
<name>A0ABR3FZG3_9AGAR</name>
<evidence type="ECO:0000313" key="5">
    <source>
        <dbReference type="EMBL" id="KAL0580802.1"/>
    </source>
</evidence>
<feature type="compositionally biased region" description="Polar residues" evidence="3">
    <location>
        <begin position="1"/>
        <end position="10"/>
    </location>
</feature>
<organism evidence="5 6">
    <name type="scientific">Marasmius crinis-equi</name>
    <dbReference type="NCBI Taxonomy" id="585013"/>
    <lineage>
        <taxon>Eukaryota</taxon>
        <taxon>Fungi</taxon>
        <taxon>Dikarya</taxon>
        <taxon>Basidiomycota</taxon>
        <taxon>Agaricomycotina</taxon>
        <taxon>Agaricomycetes</taxon>
        <taxon>Agaricomycetidae</taxon>
        <taxon>Agaricales</taxon>
        <taxon>Marasmiineae</taxon>
        <taxon>Marasmiaceae</taxon>
        <taxon>Marasmius</taxon>
    </lineage>
</organism>
<evidence type="ECO:0000313" key="6">
    <source>
        <dbReference type="Proteomes" id="UP001465976"/>
    </source>
</evidence>
<gene>
    <name evidence="5" type="ORF">V5O48_001178</name>
</gene>
<feature type="compositionally biased region" description="Basic and acidic residues" evidence="3">
    <location>
        <begin position="247"/>
        <end position="258"/>
    </location>
</feature>
<feature type="region of interest" description="Disordered" evidence="3">
    <location>
        <begin position="212"/>
        <end position="327"/>
    </location>
</feature>
<dbReference type="Pfam" id="PF00076">
    <property type="entry name" value="RRM_1"/>
    <property type="match status" value="1"/>
</dbReference>
<evidence type="ECO:0000256" key="2">
    <source>
        <dbReference type="PROSITE-ProRule" id="PRU00176"/>
    </source>
</evidence>
<feature type="compositionally biased region" description="Basic and acidic residues" evidence="3">
    <location>
        <begin position="69"/>
        <end position="80"/>
    </location>
</feature>
<evidence type="ECO:0000259" key="4">
    <source>
        <dbReference type="PROSITE" id="PS50102"/>
    </source>
</evidence>
<dbReference type="PROSITE" id="PS50102">
    <property type="entry name" value="RRM"/>
    <property type="match status" value="1"/>
</dbReference>
<feature type="compositionally biased region" description="Basic and acidic residues" evidence="3">
    <location>
        <begin position="87"/>
        <end position="96"/>
    </location>
</feature>
<dbReference type="PANTHER" id="PTHR23236">
    <property type="entry name" value="EUKARYOTIC TRANSLATION INITIATION FACTOR 4B/4H"/>
    <property type="match status" value="1"/>
</dbReference>
<feature type="domain" description="RRM" evidence="4">
    <location>
        <begin position="143"/>
        <end position="225"/>
    </location>
</feature>
<protein>
    <recommendedName>
        <fullName evidence="4">RRM domain-containing protein</fullName>
    </recommendedName>
</protein>
<dbReference type="PANTHER" id="PTHR23236:SF51">
    <property type="entry name" value="NUCLEOLAR PROTEIN 6"/>
    <property type="match status" value="1"/>
</dbReference>
<dbReference type="Proteomes" id="UP001465976">
    <property type="component" value="Unassembled WGS sequence"/>
</dbReference>
<feature type="compositionally biased region" description="Acidic residues" evidence="3">
    <location>
        <begin position="38"/>
        <end position="55"/>
    </location>
</feature>
<dbReference type="InterPro" id="IPR035979">
    <property type="entry name" value="RBD_domain_sf"/>
</dbReference>
<dbReference type="SUPFAM" id="SSF54928">
    <property type="entry name" value="RNA-binding domain, RBD"/>
    <property type="match status" value="1"/>
</dbReference>
<dbReference type="InterPro" id="IPR000504">
    <property type="entry name" value="RRM_dom"/>
</dbReference>
<feature type="region of interest" description="Disordered" evidence="3">
    <location>
        <begin position="161"/>
        <end position="187"/>
    </location>
</feature>
<comment type="caution">
    <text evidence="5">The sequence shown here is derived from an EMBL/GenBank/DDBJ whole genome shotgun (WGS) entry which is preliminary data.</text>
</comment>
<proteinExistence type="predicted"/>
<feature type="compositionally biased region" description="Basic and acidic residues" evidence="3">
    <location>
        <begin position="110"/>
        <end position="142"/>
    </location>
</feature>
<accession>A0ABR3FZG3</accession>
<feature type="compositionally biased region" description="Basic residues" evidence="3">
    <location>
        <begin position="235"/>
        <end position="246"/>
    </location>
</feature>
<sequence>MTTASASASKLTKKQKKALAFRERKTGKGGKNAGNDMEGNEVPEMEVQDDVDAQADEAKAAEEEGEEEKGDRIQKEDVALRKKSKGKAKEQQKDGEEAGATAHKGKKRKRENEGEGKGGEGETKSEDSKSSKRRKTEGDKPRLILFLGNLKYTTSQDSISEHFNACDPPPKVRLLTPKTSSDKTTTKSKGCAFLEFENRDSLQQALKLHHSKLDGRTINVELTAGGGGNSESRLKKLRERNKKLHGERKPGKETKSSKGENAGGNSTSQRYSATSGVGEAPAARKTWTVGDVVEEGVKHRGGKKHSKRGARKPAKEWGTGVNAIPVG</sequence>
<dbReference type="EMBL" id="JBAHYK010000022">
    <property type="protein sequence ID" value="KAL0580802.1"/>
    <property type="molecule type" value="Genomic_DNA"/>
</dbReference>